<evidence type="ECO:0000256" key="1">
    <source>
        <dbReference type="SAM" id="MobiDB-lite"/>
    </source>
</evidence>
<proteinExistence type="predicted"/>
<dbReference type="PANTHER" id="PTHR37240">
    <property type="entry name" value="PREPROTEIN TRANSLOCASE SUBUNIT SECE1"/>
    <property type="match status" value="1"/>
</dbReference>
<dbReference type="AlphaFoldDB" id="A0A9D4YDF9"/>
<evidence type="ECO:0000313" key="3">
    <source>
        <dbReference type="Proteomes" id="UP001058974"/>
    </source>
</evidence>
<dbReference type="EMBL" id="JAMSHJ010000002">
    <property type="protein sequence ID" value="KAI5437582.1"/>
    <property type="molecule type" value="Genomic_DNA"/>
</dbReference>
<evidence type="ECO:0000313" key="2">
    <source>
        <dbReference type="EMBL" id="KAI5437582.1"/>
    </source>
</evidence>
<sequence>MVLQAKTSFALTYSPHFPSSSSLLFPPQIFNFKLKPSPLSLTLTRRRILPIVACAVEEKNQPSSKPEPESEPESNESDLASELKKAMQERKEKEGDNFWNGVVNEIGEIEWPEFGKVLGTTGVVLSVIFGSSVVLLTVNAVLAELSDKVFAGKGIQDFFTLVATILDIWF</sequence>
<reference evidence="2 3" key="1">
    <citation type="journal article" date="2022" name="Nat. Genet.">
        <title>Improved pea reference genome and pan-genome highlight genomic features and evolutionary characteristics.</title>
        <authorList>
            <person name="Yang T."/>
            <person name="Liu R."/>
            <person name="Luo Y."/>
            <person name="Hu S."/>
            <person name="Wang D."/>
            <person name="Wang C."/>
            <person name="Pandey M.K."/>
            <person name="Ge S."/>
            <person name="Xu Q."/>
            <person name="Li N."/>
            <person name="Li G."/>
            <person name="Huang Y."/>
            <person name="Saxena R.K."/>
            <person name="Ji Y."/>
            <person name="Li M."/>
            <person name="Yan X."/>
            <person name="He Y."/>
            <person name="Liu Y."/>
            <person name="Wang X."/>
            <person name="Xiang C."/>
            <person name="Varshney R.K."/>
            <person name="Ding H."/>
            <person name="Gao S."/>
            <person name="Zong X."/>
        </authorList>
    </citation>
    <scope>NUCLEOTIDE SEQUENCE [LARGE SCALE GENOMIC DNA]</scope>
    <source>
        <strain evidence="2 3">cv. Zhongwan 6</strain>
    </source>
</reference>
<feature type="region of interest" description="Disordered" evidence="1">
    <location>
        <begin position="59"/>
        <end position="93"/>
    </location>
</feature>
<comment type="caution">
    <text evidence="2">The sequence shown here is derived from an EMBL/GenBank/DDBJ whole genome shotgun (WGS) entry which is preliminary data.</text>
</comment>
<protein>
    <submittedName>
        <fullName evidence="2">Uncharacterized protein</fullName>
    </submittedName>
</protein>
<dbReference type="InterPro" id="IPR055330">
    <property type="entry name" value="SECE1-like"/>
</dbReference>
<dbReference type="InterPro" id="IPR038379">
    <property type="entry name" value="SecE_sf"/>
</dbReference>
<organism evidence="2 3">
    <name type="scientific">Pisum sativum</name>
    <name type="common">Garden pea</name>
    <name type="synonym">Lathyrus oleraceus</name>
    <dbReference type="NCBI Taxonomy" id="3888"/>
    <lineage>
        <taxon>Eukaryota</taxon>
        <taxon>Viridiplantae</taxon>
        <taxon>Streptophyta</taxon>
        <taxon>Embryophyta</taxon>
        <taxon>Tracheophyta</taxon>
        <taxon>Spermatophyta</taxon>
        <taxon>Magnoliopsida</taxon>
        <taxon>eudicotyledons</taxon>
        <taxon>Gunneridae</taxon>
        <taxon>Pentapetalae</taxon>
        <taxon>rosids</taxon>
        <taxon>fabids</taxon>
        <taxon>Fabales</taxon>
        <taxon>Fabaceae</taxon>
        <taxon>Papilionoideae</taxon>
        <taxon>50 kb inversion clade</taxon>
        <taxon>NPAAA clade</taxon>
        <taxon>Hologalegina</taxon>
        <taxon>IRL clade</taxon>
        <taxon>Fabeae</taxon>
        <taxon>Lathyrus</taxon>
    </lineage>
</organism>
<keyword evidence="3" id="KW-1185">Reference proteome</keyword>
<accession>A0A9D4YDF9</accession>
<dbReference type="Proteomes" id="UP001058974">
    <property type="component" value="Chromosome 2"/>
</dbReference>
<feature type="compositionally biased region" description="Basic and acidic residues" evidence="1">
    <location>
        <begin position="81"/>
        <end position="93"/>
    </location>
</feature>
<dbReference type="Gene3D" id="1.20.5.1030">
    <property type="entry name" value="Preprotein translocase secy subunit"/>
    <property type="match status" value="1"/>
</dbReference>
<dbReference type="PANTHER" id="PTHR37240:SF1">
    <property type="entry name" value="PREPROTEIN TRANSLOCASE SUBUNIT SECE1"/>
    <property type="match status" value="1"/>
</dbReference>
<gene>
    <name evidence="2" type="ORF">KIW84_023629</name>
</gene>
<dbReference type="GO" id="GO:0009535">
    <property type="term" value="C:chloroplast thylakoid membrane"/>
    <property type="evidence" value="ECO:0007669"/>
    <property type="project" value="TreeGrafter"/>
</dbReference>
<dbReference type="Gramene" id="Psat02G0362900-T1">
    <property type="protein sequence ID" value="KAI5437582.1"/>
    <property type="gene ID" value="KIW84_023629"/>
</dbReference>
<name>A0A9D4YDF9_PEA</name>